<dbReference type="SUPFAM" id="SSF55811">
    <property type="entry name" value="Nudix"/>
    <property type="match status" value="1"/>
</dbReference>
<feature type="domain" description="Nudix hydrolase" evidence="6">
    <location>
        <begin position="4"/>
        <end position="144"/>
    </location>
</feature>
<dbReference type="InterPro" id="IPR015797">
    <property type="entry name" value="NUDIX_hydrolase-like_dom_sf"/>
</dbReference>
<keyword evidence="8" id="KW-1185">Reference proteome</keyword>
<keyword evidence="4" id="KW-0460">Magnesium</keyword>
<evidence type="ECO:0000313" key="7">
    <source>
        <dbReference type="EMBL" id="SDT40831.1"/>
    </source>
</evidence>
<dbReference type="Gene3D" id="3.90.79.10">
    <property type="entry name" value="Nucleoside Triphosphate Pyrophosphohydrolase"/>
    <property type="match status" value="1"/>
</dbReference>
<dbReference type="GO" id="GO:0016787">
    <property type="term" value="F:hydrolase activity"/>
    <property type="evidence" value="ECO:0007669"/>
    <property type="project" value="UniProtKB-KW"/>
</dbReference>
<dbReference type="STRING" id="113562.SAMN04489716_3658"/>
<dbReference type="PROSITE" id="PS00893">
    <property type="entry name" value="NUDIX_BOX"/>
    <property type="match status" value="1"/>
</dbReference>
<dbReference type="OrthoDB" id="9804442at2"/>
<comment type="cofactor">
    <cofactor evidence="1">
        <name>Mg(2+)</name>
        <dbReference type="ChEBI" id="CHEBI:18420"/>
    </cofactor>
</comment>
<gene>
    <name evidence="7" type="ORF">SAMN04489716_3658</name>
</gene>
<evidence type="ECO:0000256" key="1">
    <source>
        <dbReference type="ARBA" id="ARBA00001946"/>
    </source>
</evidence>
<dbReference type="RefSeq" id="WP_092545734.1">
    <property type="nucleotide sequence ID" value="NZ_BOMJ01000010.1"/>
</dbReference>
<dbReference type="PANTHER" id="PTHR43046:SF12">
    <property type="entry name" value="GDP-MANNOSE MANNOSYL HYDROLASE"/>
    <property type="match status" value="1"/>
</dbReference>
<protein>
    <submittedName>
        <fullName evidence="7">8-oxo-dGTP pyrophosphatase MutT, NUDIX family</fullName>
    </submittedName>
</protein>
<comment type="similarity">
    <text evidence="2 5">Belongs to the Nudix hydrolase family.</text>
</comment>
<dbReference type="Pfam" id="PF00293">
    <property type="entry name" value="NUDIX"/>
    <property type="match status" value="1"/>
</dbReference>
<dbReference type="AlphaFoldDB" id="A0A1H2A4C3"/>
<dbReference type="InterPro" id="IPR020084">
    <property type="entry name" value="NUDIX_hydrolase_CS"/>
</dbReference>
<sequence>MTSVHRPAVRVLCFDASGWVLLLNWEDPVSGERLWEPPGGGIDPGETPWQAARRELAEETGLDASLVGERFADVERGSVWKGVRYTGAEQFFAAFFPTVRPPLVRDNLLPYEQNELIAHRWVDPAALTALPDRLEPPSLPELVREFRTWG</sequence>
<organism evidence="7 8">
    <name type="scientific">Actinoplanes derwentensis</name>
    <dbReference type="NCBI Taxonomy" id="113562"/>
    <lineage>
        <taxon>Bacteria</taxon>
        <taxon>Bacillati</taxon>
        <taxon>Actinomycetota</taxon>
        <taxon>Actinomycetes</taxon>
        <taxon>Micromonosporales</taxon>
        <taxon>Micromonosporaceae</taxon>
        <taxon>Actinoplanes</taxon>
    </lineage>
</organism>
<evidence type="ECO:0000256" key="2">
    <source>
        <dbReference type="ARBA" id="ARBA00005582"/>
    </source>
</evidence>
<dbReference type="PROSITE" id="PS51462">
    <property type="entry name" value="NUDIX"/>
    <property type="match status" value="1"/>
</dbReference>
<dbReference type="EMBL" id="LT629758">
    <property type="protein sequence ID" value="SDT40831.1"/>
    <property type="molecule type" value="Genomic_DNA"/>
</dbReference>
<name>A0A1H2A4C3_9ACTN</name>
<keyword evidence="3 5" id="KW-0378">Hydrolase</keyword>
<evidence type="ECO:0000259" key="6">
    <source>
        <dbReference type="PROSITE" id="PS51462"/>
    </source>
</evidence>
<proteinExistence type="inferred from homology"/>
<dbReference type="PRINTS" id="PR00502">
    <property type="entry name" value="NUDIXFAMILY"/>
</dbReference>
<evidence type="ECO:0000256" key="3">
    <source>
        <dbReference type="ARBA" id="ARBA00022801"/>
    </source>
</evidence>
<dbReference type="InterPro" id="IPR020476">
    <property type="entry name" value="Nudix_hydrolase"/>
</dbReference>
<accession>A0A1H2A4C3</accession>
<evidence type="ECO:0000256" key="5">
    <source>
        <dbReference type="RuleBase" id="RU003476"/>
    </source>
</evidence>
<dbReference type="Proteomes" id="UP000198688">
    <property type="component" value="Chromosome I"/>
</dbReference>
<dbReference type="PANTHER" id="PTHR43046">
    <property type="entry name" value="GDP-MANNOSE MANNOSYL HYDROLASE"/>
    <property type="match status" value="1"/>
</dbReference>
<evidence type="ECO:0000256" key="4">
    <source>
        <dbReference type="ARBA" id="ARBA00022842"/>
    </source>
</evidence>
<reference evidence="7 8" key="1">
    <citation type="submission" date="2016-10" db="EMBL/GenBank/DDBJ databases">
        <authorList>
            <person name="de Groot N.N."/>
        </authorList>
    </citation>
    <scope>NUCLEOTIDE SEQUENCE [LARGE SCALE GENOMIC DNA]</scope>
    <source>
        <strain evidence="7 8">DSM 43941</strain>
    </source>
</reference>
<evidence type="ECO:0000313" key="8">
    <source>
        <dbReference type="Proteomes" id="UP000198688"/>
    </source>
</evidence>
<dbReference type="InterPro" id="IPR000086">
    <property type="entry name" value="NUDIX_hydrolase_dom"/>
</dbReference>